<dbReference type="InterPro" id="IPR036770">
    <property type="entry name" value="Ankyrin_rpt-contain_sf"/>
</dbReference>
<keyword evidence="4" id="KW-0547">Nucleotide-binding</keyword>
<reference evidence="11 12" key="2">
    <citation type="journal article" date="2013" name="Genome Biol. Evol.">
        <title>Genome sequencing of Giardia lamblia genotypes A2 and B isolates (DH and GS) and comparative analysis with the genomes of genotypes A1 and E (WB and Pig).</title>
        <authorList>
            <person name="Adam R.D."/>
            <person name="Dahlstrom E.W."/>
            <person name="Martens C.A."/>
            <person name="Bruno D.P."/>
            <person name="Barbian K.D."/>
            <person name="Ricklefs S.M."/>
            <person name="Hernandez M.M."/>
            <person name="Narla N.P."/>
            <person name="Patel R.B."/>
            <person name="Porcella S.F."/>
            <person name="Nash T.E."/>
        </authorList>
    </citation>
    <scope>NUCLEOTIDE SEQUENCE [LARGE SCALE GENOMIC DNA]</scope>
    <source>
        <strain evidence="11 12">DH</strain>
    </source>
</reference>
<keyword evidence="9" id="KW-0040">ANK repeat</keyword>
<proteinExistence type="predicted"/>
<dbReference type="Pfam" id="PF00069">
    <property type="entry name" value="Pkinase"/>
    <property type="match status" value="1"/>
</dbReference>
<dbReference type="PANTHER" id="PTHR43671:SF98">
    <property type="entry name" value="SERINE_THREONINE-PROTEIN KINASE NEK11"/>
    <property type="match status" value="1"/>
</dbReference>
<dbReference type="VEuPathDB" id="GiardiaDB:QR46_3609"/>
<comment type="caution">
    <text evidence="11">The sequence shown here is derived from an EMBL/GenBank/DDBJ whole genome shotgun (WGS) entry which is preliminary data.</text>
</comment>
<evidence type="ECO:0000313" key="12">
    <source>
        <dbReference type="Proteomes" id="UP000018320"/>
    </source>
</evidence>
<dbReference type="Proteomes" id="UP000018320">
    <property type="component" value="Unassembled WGS sequence"/>
</dbReference>
<evidence type="ECO:0000256" key="1">
    <source>
        <dbReference type="ARBA" id="ARBA00012513"/>
    </source>
</evidence>
<evidence type="ECO:0000256" key="9">
    <source>
        <dbReference type="PROSITE-ProRule" id="PRU00023"/>
    </source>
</evidence>
<dbReference type="VEuPathDB" id="GiardiaDB:DHA2_6731"/>
<dbReference type="InterPro" id="IPR008271">
    <property type="entry name" value="Ser/Thr_kinase_AS"/>
</dbReference>
<dbReference type="Gene3D" id="1.25.40.20">
    <property type="entry name" value="Ankyrin repeat-containing domain"/>
    <property type="match status" value="2"/>
</dbReference>
<evidence type="ECO:0000256" key="3">
    <source>
        <dbReference type="ARBA" id="ARBA00022679"/>
    </source>
</evidence>
<evidence type="ECO:0000259" key="10">
    <source>
        <dbReference type="PROSITE" id="PS50011"/>
    </source>
</evidence>
<dbReference type="SMART" id="SM00248">
    <property type="entry name" value="ANK"/>
    <property type="match status" value="6"/>
</dbReference>
<evidence type="ECO:0000256" key="5">
    <source>
        <dbReference type="ARBA" id="ARBA00022777"/>
    </source>
</evidence>
<dbReference type="PROSITE" id="PS50297">
    <property type="entry name" value="ANK_REP_REGION"/>
    <property type="match status" value="1"/>
</dbReference>
<dbReference type="Pfam" id="PF12796">
    <property type="entry name" value="Ank_2"/>
    <property type="match status" value="2"/>
</dbReference>
<evidence type="ECO:0000313" key="11">
    <source>
        <dbReference type="EMBL" id="ESU39172.1"/>
    </source>
</evidence>
<dbReference type="GO" id="GO:0005524">
    <property type="term" value="F:ATP binding"/>
    <property type="evidence" value="ECO:0007669"/>
    <property type="project" value="UniProtKB-KW"/>
</dbReference>
<keyword evidence="6" id="KW-0067">ATP-binding</keyword>
<protein>
    <recommendedName>
        <fullName evidence="1">non-specific serine/threonine protein kinase</fullName>
        <ecNumber evidence="1">2.7.11.1</ecNumber>
    </recommendedName>
</protein>
<comment type="catalytic activity">
    <reaction evidence="8">
        <text>L-seryl-[protein] + ATP = O-phospho-L-seryl-[protein] + ADP + H(+)</text>
        <dbReference type="Rhea" id="RHEA:17989"/>
        <dbReference type="Rhea" id="RHEA-COMP:9863"/>
        <dbReference type="Rhea" id="RHEA-COMP:11604"/>
        <dbReference type="ChEBI" id="CHEBI:15378"/>
        <dbReference type="ChEBI" id="CHEBI:29999"/>
        <dbReference type="ChEBI" id="CHEBI:30616"/>
        <dbReference type="ChEBI" id="CHEBI:83421"/>
        <dbReference type="ChEBI" id="CHEBI:456216"/>
        <dbReference type="EC" id="2.7.11.1"/>
    </reaction>
</comment>
<dbReference type="PROSITE" id="PS50011">
    <property type="entry name" value="PROTEIN_KINASE_DOM"/>
    <property type="match status" value="1"/>
</dbReference>
<evidence type="ECO:0000256" key="7">
    <source>
        <dbReference type="ARBA" id="ARBA00047899"/>
    </source>
</evidence>
<evidence type="ECO:0000256" key="2">
    <source>
        <dbReference type="ARBA" id="ARBA00022527"/>
    </source>
</evidence>
<dbReference type="PANTHER" id="PTHR43671">
    <property type="entry name" value="SERINE/THREONINE-PROTEIN KINASE NEK"/>
    <property type="match status" value="1"/>
</dbReference>
<dbReference type="InterPro" id="IPR000719">
    <property type="entry name" value="Prot_kinase_dom"/>
</dbReference>
<evidence type="ECO:0000256" key="4">
    <source>
        <dbReference type="ARBA" id="ARBA00022741"/>
    </source>
</evidence>
<comment type="catalytic activity">
    <reaction evidence="7">
        <text>L-threonyl-[protein] + ATP = O-phospho-L-threonyl-[protein] + ADP + H(+)</text>
        <dbReference type="Rhea" id="RHEA:46608"/>
        <dbReference type="Rhea" id="RHEA-COMP:11060"/>
        <dbReference type="Rhea" id="RHEA-COMP:11605"/>
        <dbReference type="ChEBI" id="CHEBI:15378"/>
        <dbReference type="ChEBI" id="CHEBI:30013"/>
        <dbReference type="ChEBI" id="CHEBI:30616"/>
        <dbReference type="ChEBI" id="CHEBI:61977"/>
        <dbReference type="ChEBI" id="CHEBI:456216"/>
        <dbReference type="EC" id="2.7.11.1"/>
    </reaction>
</comment>
<feature type="repeat" description="ANK" evidence="9">
    <location>
        <begin position="521"/>
        <end position="553"/>
    </location>
</feature>
<gene>
    <name evidence="11" type="ORF">DHA2_6731</name>
</gene>
<reference evidence="12" key="1">
    <citation type="submission" date="2012-02" db="EMBL/GenBank/DDBJ databases">
        <title>Genome sequencing of Giardia lamblia Genotypes A2 and B isolates (DH and GS) and comparative analysis with the genomes of Genotypes A1 and E (WB and Pig).</title>
        <authorList>
            <person name="Adam R."/>
            <person name="Dahlstrom E."/>
            <person name="Martens C."/>
            <person name="Bruno D."/>
            <person name="Barbian K."/>
            <person name="Porcella S.F."/>
            <person name="Nash T."/>
        </authorList>
    </citation>
    <scope>NUCLEOTIDE SEQUENCE</scope>
    <source>
        <strain evidence="12">DH</strain>
    </source>
</reference>
<accession>V6TLJ6</accession>
<evidence type="ECO:0000256" key="8">
    <source>
        <dbReference type="ARBA" id="ARBA00048679"/>
    </source>
</evidence>
<dbReference type="AlphaFoldDB" id="V6TLJ6"/>
<dbReference type="InterPro" id="IPR002110">
    <property type="entry name" value="Ankyrin_rpt"/>
</dbReference>
<dbReference type="Gene3D" id="1.10.510.10">
    <property type="entry name" value="Transferase(Phosphotransferase) domain 1"/>
    <property type="match status" value="1"/>
</dbReference>
<dbReference type="SMART" id="SM00220">
    <property type="entry name" value="S_TKc"/>
    <property type="match status" value="1"/>
</dbReference>
<dbReference type="PROSITE" id="PS50088">
    <property type="entry name" value="ANK_REPEAT"/>
    <property type="match status" value="2"/>
</dbReference>
<name>V6TLJ6_GIAIN</name>
<dbReference type="SUPFAM" id="SSF48403">
    <property type="entry name" value="Ankyrin repeat"/>
    <property type="match status" value="1"/>
</dbReference>
<dbReference type="InterPro" id="IPR050660">
    <property type="entry name" value="NEK_Ser/Thr_kinase"/>
</dbReference>
<dbReference type="VEuPathDB" id="GiardiaDB:GL50581_4237"/>
<dbReference type="VEuPathDB" id="GiardiaDB:GL50803_006731"/>
<keyword evidence="5 11" id="KW-0418">Kinase</keyword>
<feature type="repeat" description="ANK" evidence="9">
    <location>
        <begin position="490"/>
        <end position="522"/>
    </location>
</feature>
<keyword evidence="3" id="KW-0808">Transferase</keyword>
<dbReference type="EC" id="2.7.11.1" evidence="1"/>
<dbReference type="SUPFAM" id="SSF56112">
    <property type="entry name" value="Protein kinase-like (PK-like)"/>
    <property type="match status" value="1"/>
</dbReference>
<dbReference type="FunFam" id="1.25.40.20:FF:001124">
    <property type="entry name" value="Serine/threonine protein kinase"/>
    <property type="match status" value="1"/>
</dbReference>
<sequence length="637" mass="70414">MQRYDGRFPWPPRSNDDDCKSKLRRFTMHKPAVRQIKIKITAYPPMATTFQTAYELIDKIGQGGFGSVYKVRRRSDGAIFASKEIDYANFSEAKHKLVTFETELLSTLHHPAIAGLVELYDDTERDVLYIIMELFERGDLKNFIKNLRIQLLCVSEAQVWFFLEQILAALCYMHDNQTDPQRPKKIIHRDIKPENIVITQDGRVKLIDFGICKELVDCSVTHTRCGTSQYAAPEVFVKKPSYDERIDIWALGCVAYELASSKSLFPADKAPTVAIKEVPPISLPGFSPLLAEFISSMVVINPEARHSAKQLLRHLQNLRLEKQALSSSKFALSLSVTPLFCDPRQRLDARLNRQDKTELQLFAIGGQTTTLKDTLITAVCCVNNEGKTALHLAAKANKKFVAKTLIPHEAGLIDNTGSTALSVAVKMGHTDIAEMLAPFEAFACISKGAGPNDTDEFGMTPLMWAAITNDVGSVSVCLAKGLYVGLQDHDGMTALMHAAQNGNTDCCKMLLEAESGVANRRGETALFFAVAADHIDIIDLLFEKEATISVRAAVKGHRTILEAASFVGNMDVISRLLPLCAPSTSGDPMFWSTLAQNVTATASLQYKKYGSLTDNLRYLGAILSHLNCMDSMHNSTA</sequence>
<keyword evidence="2 11" id="KW-0723">Serine/threonine-protein kinase</keyword>
<organism evidence="11 12">
    <name type="scientific">Giardia intestinalis</name>
    <name type="common">Giardia lamblia</name>
    <dbReference type="NCBI Taxonomy" id="5741"/>
    <lineage>
        <taxon>Eukaryota</taxon>
        <taxon>Metamonada</taxon>
        <taxon>Diplomonadida</taxon>
        <taxon>Hexamitidae</taxon>
        <taxon>Giardiinae</taxon>
        <taxon>Giardia</taxon>
    </lineage>
</organism>
<dbReference type="EMBL" id="AHGT01000005">
    <property type="protein sequence ID" value="ESU39172.1"/>
    <property type="molecule type" value="Genomic_DNA"/>
</dbReference>
<evidence type="ECO:0000256" key="6">
    <source>
        <dbReference type="ARBA" id="ARBA00022840"/>
    </source>
</evidence>
<dbReference type="InterPro" id="IPR011009">
    <property type="entry name" value="Kinase-like_dom_sf"/>
</dbReference>
<dbReference type="PROSITE" id="PS00108">
    <property type="entry name" value="PROTEIN_KINASE_ST"/>
    <property type="match status" value="1"/>
</dbReference>
<feature type="domain" description="Protein kinase" evidence="10">
    <location>
        <begin position="54"/>
        <end position="317"/>
    </location>
</feature>
<dbReference type="GO" id="GO:0004674">
    <property type="term" value="F:protein serine/threonine kinase activity"/>
    <property type="evidence" value="ECO:0007669"/>
    <property type="project" value="UniProtKB-KW"/>
</dbReference>